<sequence>MSTKLLKRFLSAINQGTAPQWLQKFVWRSWYNLMAWRWKDDQWTFMNYGWLPSAKQSVFPLDSKDEPDRAFIGLYHHLAQCVELSGKCVVEVGSGRGGGASYIARYHHPRSMVGMDFSSRAIELSKRLHRDIPGLSFLQGDAEQMPFDSDSFDVVLNVESSHCYGNMAAFVSEVVRVLKPDGYLAWVDIRGKEMLATTEKAFQHPQLTLVHSELINEGVVRALDAASERKQQAIDRISVGQGVIKQFAAMPGTPLYKGLSNGSVQYLCRVYQRNT</sequence>
<dbReference type="PANTHER" id="PTHR44068:SF1">
    <property type="entry name" value="HYPOTHETICAL LOC100005854"/>
    <property type="match status" value="1"/>
</dbReference>
<dbReference type="GO" id="GO:0032259">
    <property type="term" value="P:methylation"/>
    <property type="evidence" value="ECO:0007669"/>
    <property type="project" value="UniProtKB-KW"/>
</dbReference>
<dbReference type="EMBL" id="QKRX01000001">
    <property type="protein sequence ID" value="RAU19838.1"/>
    <property type="molecule type" value="Genomic_DNA"/>
</dbReference>
<dbReference type="InterPro" id="IPR050447">
    <property type="entry name" value="Erg6_SMT_methyltransf"/>
</dbReference>
<keyword evidence="1 3" id="KW-0808">Transferase</keyword>
<dbReference type="InterPro" id="IPR013216">
    <property type="entry name" value="Methyltransf_11"/>
</dbReference>
<protein>
    <submittedName>
        <fullName evidence="3">Class I SAM-dependent methyltransferase</fullName>
    </submittedName>
</protein>
<dbReference type="Pfam" id="PF08241">
    <property type="entry name" value="Methyltransf_11"/>
    <property type="match status" value="1"/>
</dbReference>
<gene>
    <name evidence="3" type="ORF">DN062_01830</name>
</gene>
<dbReference type="GO" id="GO:0003838">
    <property type="term" value="F:sterol 24-C-methyltransferase activity"/>
    <property type="evidence" value="ECO:0007669"/>
    <property type="project" value="TreeGrafter"/>
</dbReference>
<dbReference type="SUPFAM" id="SSF53335">
    <property type="entry name" value="S-adenosyl-L-methionine-dependent methyltransferases"/>
    <property type="match status" value="1"/>
</dbReference>
<evidence type="ECO:0000313" key="4">
    <source>
        <dbReference type="Proteomes" id="UP000250744"/>
    </source>
</evidence>
<evidence type="ECO:0000256" key="1">
    <source>
        <dbReference type="ARBA" id="ARBA00022679"/>
    </source>
</evidence>
<dbReference type="PANTHER" id="PTHR44068">
    <property type="entry name" value="ZGC:194242"/>
    <property type="match status" value="1"/>
</dbReference>
<accession>A0A364NRV7</accession>
<evidence type="ECO:0000313" key="3">
    <source>
        <dbReference type="EMBL" id="RAU19838.1"/>
    </source>
</evidence>
<proteinExistence type="predicted"/>
<feature type="domain" description="Methyltransferase type 11" evidence="2">
    <location>
        <begin position="90"/>
        <end position="185"/>
    </location>
</feature>
<dbReference type="GO" id="GO:0016126">
    <property type="term" value="P:sterol biosynthetic process"/>
    <property type="evidence" value="ECO:0007669"/>
    <property type="project" value="TreeGrafter"/>
</dbReference>
<comment type="caution">
    <text evidence="3">The sequence shown here is derived from an EMBL/GenBank/DDBJ whole genome shotgun (WGS) entry which is preliminary data.</text>
</comment>
<dbReference type="CDD" id="cd02440">
    <property type="entry name" value="AdoMet_MTases"/>
    <property type="match status" value="1"/>
</dbReference>
<dbReference type="Proteomes" id="UP000250744">
    <property type="component" value="Unassembled WGS sequence"/>
</dbReference>
<keyword evidence="3" id="KW-0489">Methyltransferase</keyword>
<organism evidence="3 4">
    <name type="scientific">Nitrincola tibetensis</name>
    <dbReference type="NCBI Taxonomy" id="2219697"/>
    <lineage>
        <taxon>Bacteria</taxon>
        <taxon>Pseudomonadati</taxon>
        <taxon>Pseudomonadota</taxon>
        <taxon>Gammaproteobacteria</taxon>
        <taxon>Oceanospirillales</taxon>
        <taxon>Oceanospirillaceae</taxon>
        <taxon>Nitrincola</taxon>
    </lineage>
</organism>
<dbReference type="InterPro" id="IPR029063">
    <property type="entry name" value="SAM-dependent_MTases_sf"/>
</dbReference>
<dbReference type="AlphaFoldDB" id="A0A364NRV7"/>
<keyword evidence="4" id="KW-1185">Reference proteome</keyword>
<dbReference type="OrthoDB" id="529208at2"/>
<evidence type="ECO:0000259" key="2">
    <source>
        <dbReference type="Pfam" id="PF08241"/>
    </source>
</evidence>
<name>A0A364NRV7_9GAMM</name>
<dbReference type="RefSeq" id="WP_112156973.1">
    <property type="nucleotide sequence ID" value="NZ_QKRX01000001.1"/>
</dbReference>
<reference evidence="3 4" key="1">
    <citation type="submission" date="2018-06" db="EMBL/GenBank/DDBJ databases">
        <title>Nitrincola tibetense sp. nov., isolated from Lake XuguoCo on Tibetan Plateau.</title>
        <authorList>
            <person name="Xing P."/>
        </authorList>
    </citation>
    <scope>NUCLEOTIDE SEQUENCE [LARGE SCALE GENOMIC DNA]</scope>
    <source>
        <strain evidence="4">xg18</strain>
    </source>
</reference>
<dbReference type="Gene3D" id="3.40.50.150">
    <property type="entry name" value="Vaccinia Virus protein VP39"/>
    <property type="match status" value="1"/>
</dbReference>